<evidence type="ECO:0000313" key="5">
    <source>
        <dbReference type="Proteomes" id="UP001165422"/>
    </source>
</evidence>
<keyword evidence="1" id="KW-0285">Flavoprotein</keyword>
<keyword evidence="2" id="KW-0560">Oxidoreductase</keyword>
<dbReference type="InterPro" id="IPR036318">
    <property type="entry name" value="FAD-bd_PCMH-like_sf"/>
</dbReference>
<evidence type="ECO:0000259" key="3">
    <source>
        <dbReference type="PROSITE" id="PS51387"/>
    </source>
</evidence>
<dbReference type="Proteomes" id="UP001165422">
    <property type="component" value="Unassembled WGS sequence"/>
</dbReference>
<dbReference type="InterPro" id="IPR016167">
    <property type="entry name" value="FAD-bd_PCMH_sub1"/>
</dbReference>
<dbReference type="InterPro" id="IPR036683">
    <property type="entry name" value="CO_DH_flav_C_dom_sf"/>
</dbReference>
<dbReference type="InterPro" id="IPR005107">
    <property type="entry name" value="CO_DH_flav_C"/>
</dbReference>
<accession>A0ABS8N6Y0</accession>
<comment type="caution">
    <text evidence="4">The sequence shown here is derived from an EMBL/GenBank/DDBJ whole genome shotgun (WGS) entry which is preliminary data.</text>
</comment>
<organism evidence="4 5">
    <name type="scientific">Clostridium aromativorans</name>
    <dbReference type="NCBI Taxonomy" id="2836848"/>
    <lineage>
        <taxon>Bacteria</taxon>
        <taxon>Bacillati</taxon>
        <taxon>Bacillota</taxon>
        <taxon>Clostridia</taxon>
        <taxon>Eubacteriales</taxon>
        <taxon>Clostridiaceae</taxon>
        <taxon>Clostridium</taxon>
    </lineage>
</organism>
<dbReference type="PANTHER" id="PTHR42659">
    <property type="entry name" value="XANTHINE DEHYDROGENASE SUBUNIT C-RELATED"/>
    <property type="match status" value="1"/>
</dbReference>
<dbReference type="Gene3D" id="3.30.390.50">
    <property type="entry name" value="CO dehydrogenase flavoprotein, C-terminal domain"/>
    <property type="match status" value="1"/>
</dbReference>
<proteinExistence type="predicted"/>
<dbReference type="EMBL" id="JAJJPB010000015">
    <property type="protein sequence ID" value="MCC9295568.1"/>
    <property type="molecule type" value="Genomic_DNA"/>
</dbReference>
<evidence type="ECO:0000313" key="4">
    <source>
        <dbReference type="EMBL" id="MCC9295568.1"/>
    </source>
</evidence>
<evidence type="ECO:0000256" key="2">
    <source>
        <dbReference type="ARBA" id="ARBA00023002"/>
    </source>
</evidence>
<sequence>MQDFQYIRPETLQQVLKLMNMYGSEAKILAGGTDVIIVLRNNSIHCKYLVDIKGIEELHSISYNGGIGLTIGSAVTLNEIIDCHDISSDYQILIDAAKVLANTLIRNRATLVGNICNSSPGGDMLPASLVLEGRACISSVNGHREVLLKDFFTGVKKNVLKENEMVVKVIYPPIQGKGRFIKRSRIKGHDLSQISAAGYLRKDGNLKLSLGAVAITPVLIEYTENFKVSNFTEYRNKIAEAVINRIKPIGDVRATKEYRIAMARYLTCKIVDELKGGR</sequence>
<dbReference type="Pfam" id="PF00941">
    <property type="entry name" value="FAD_binding_5"/>
    <property type="match status" value="1"/>
</dbReference>
<dbReference type="InterPro" id="IPR016169">
    <property type="entry name" value="FAD-bd_PCMH_sub2"/>
</dbReference>
<dbReference type="SUPFAM" id="SSF55447">
    <property type="entry name" value="CO dehydrogenase flavoprotein C-terminal domain-like"/>
    <property type="match status" value="1"/>
</dbReference>
<dbReference type="PANTHER" id="PTHR42659:SF9">
    <property type="entry name" value="XANTHINE DEHYDROGENASE FAD-BINDING SUBUNIT XDHB-RELATED"/>
    <property type="match status" value="1"/>
</dbReference>
<dbReference type="SMART" id="SM01092">
    <property type="entry name" value="CO_deh_flav_C"/>
    <property type="match status" value="1"/>
</dbReference>
<name>A0ABS8N6Y0_9CLOT</name>
<dbReference type="SUPFAM" id="SSF56176">
    <property type="entry name" value="FAD-binding/transporter-associated domain-like"/>
    <property type="match status" value="1"/>
</dbReference>
<dbReference type="InterPro" id="IPR016166">
    <property type="entry name" value="FAD-bd_PCMH"/>
</dbReference>
<evidence type="ECO:0000256" key="1">
    <source>
        <dbReference type="ARBA" id="ARBA00022630"/>
    </source>
</evidence>
<dbReference type="Pfam" id="PF03450">
    <property type="entry name" value="CO_deh_flav_C"/>
    <property type="match status" value="1"/>
</dbReference>
<feature type="domain" description="FAD-binding PCMH-type" evidence="3">
    <location>
        <begin position="1"/>
        <end position="176"/>
    </location>
</feature>
<gene>
    <name evidence="4" type="ORF">LN736_11935</name>
</gene>
<dbReference type="RefSeq" id="WP_229981598.1">
    <property type="nucleotide sequence ID" value="NZ_JAJJPB010000015.1"/>
</dbReference>
<protein>
    <submittedName>
        <fullName evidence="4">FAD binding domain-containing protein</fullName>
    </submittedName>
</protein>
<dbReference type="PROSITE" id="PS51387">
    <property type="entry name" value="FAD_PCMH"/>
    <property type="match status" value="1"/>
</dbReference>
<dbReference type="InterPro" id="IPR002346">
    <property type="entry name" value="Mopterin_DH_FAD-bd"/>
</dbReference>
<reference evidence="4" key="1">
    <citation type="submission" date="2021-11" db="EMBL/GenBank/DDBJ databases">
        <authorList>
            <person name="Qingchun L."/>
            <person name="Dong Z."/>
            <person name="Zongwei Q."/>
            <person name="Jia Z."/>
            <person name="Duotao L."/>
        </authorList>
    </citation>
    <scope>NUCLEOTIDE SEQUENCE</scope>
    <source>
        <strain evidence="4">WLY-B-L2</strain>
    </source>
</reference>
<dbReference type="Gene3D" id="3.30.465.10">
    <property type="match status" value="1"/>
</dbReference>
<keyword evidence="5" id="KW-1185">Reference proteome</keyword>
<dbReference type="Gene3D" id="3.30.43.10">
    <property type="entry name" value="Uridine Diphospho-n-acetylenolpyruvylglucosamine Reductase, domain 2"/>
    <property type="match status" value="1"/>
</dbReference>
<dbReference type="InterPro" id="IPR051312">
    <property type="entry name" value="Diverse_Substr_Oxidored"/>
</dbReference>